<accession>A0A5N5DZM9</accession>
<dbReference type="InterPro" id="IPR027417">
    <property type="entry name" value="P-loop_NTPase"/>
</dbReference>
<gene>
    <name evidence="2" type="ORF">BS297_21550</name>
</gene>
<sequence length="748" mass="82777">MRAKSQDQYDADRTSHQLVFPTNVTEKQVQAVIRSIGSNLRDNKFTGDPSIVFEVHSSERGIQHLLRVPSRDAEYLLDQVEGHLPGIDIVPVEKAVQPSYNHGVRLFMTNPERTLRFDNTADYSTKILKSLLTTGSETVTLQWIAYHSDRPKLIESDQGLAKSKPSLFDIVVRGTKATKDEVADRREKVNDQIFTVVGRIAASAATESRAKELVLKVTRAITSENGAANRLYAKPIPVDKLNPMVLGAVTPFNKGNMFSASELVAYLGWPVGDPQIQGLSQGVARRIPPTEAVSRVGRQLGWSNIPGINRPIAQSYDYANLNTLFAGMIGSGKSVGMSNSFHDDVSNGYGAIVIDASASESPQSLANRALDSIPKWRADDVIRVHVLADADHPVGFDPINQGAGRGAIDQITGVFTSLYPDIATGVSVRDLLHHGLWTIIDHGGLNLIDLGVLIRPQTSAEIAWADAIIKKITDPDLREFWKRMEKIGRGGPKQTEWDRYVDPLYRRLWQLVGRPEIRNMIGQSSNSLNWEEILTQNKIVVISLAGLPKDSAELLGSLLVETLWTTAQRLSPERGNALYLDEFQVTANIKNGLDDLLNRGRKHNLWVTLGTQFISELPKKTKTAIFNNVGTRIIYRTSYEEAHMWRQEFGSELLSDYDFQHARVHEAIAQIPDSSGRSIVTIKARPPQEPTGAASYIASRSCARYGRPVEEVRKEIAARRTPAKVQPPTTKPVGKGVYDVPDEPGDQS</sequence>
<dbReference type="SUPFAM" id="SSF52540">
    <property type="entry name" value="P-loop containing nucleoside triphosphate hydrolases"/>
    <property type="match status" value="1"/>
</dbReference>
<dbReference type="PANTHER" id="PTHR30121">
    <property type="entry name" value="UNCHARACTERIZED PROTEIN YJGR-RELATED"/>
    <property type="match status" value="1"/>
</dbReference>
<dbReference type="PANTHER" id="PTHR30121:SF6">
    <property type="entry name" value="SLR6007 PROTEIN"/>
    <property type="match status" value="1"/>
</dbReference>
<reference evidence="2 3" key="1">
    <citation type="journal article" date="2017" name="Poromechanics V (2013)">
        <title>Genomic Characterization of the Arsenic-Tolerant Actinobacterium, &lt;i&gt;Rhodococcus erythropolis&lt;/i&gt; S43.</title>
        <authorList>
            <person name="Retamal-Morales G."/>
            <person name="Mehnert M."/>
            <person name="Schwabe R."/>
            <person name="Tischler D."/>
            <person name="Schloemann M."/>
            <person name="Levican G.J."/>
        </authorList>
    </citation>
    <scope>NUCLEOTIDE SEQUENCE [LARGE SCALE GENOMIC DNA]</scope>
    <source>
        <strain evidence="2 3">S43</strain>
    </source>
</reference>
<organism evidence="2 3">
    <name type="scientific">Rhodococcus erythropolis</name>
    <name type="common">Arthrobacter picolinophilus</name>
    <dbReference type="NCBI Taxonomy" id="1833"/>
    <lineage>
        <taxon>Bacteria</taxon>
        <taxon>Bacillati</taxon>
        <taxon>Actinomycetota</taxon>
        <taxon>Actinomycetes</taxon>
        <taxon>Mycobacteriales</taxon>
        <taxon>Nocardiaceae</taxon>
        <taxon>Rhodococcus</taxon>
        <taxon>Rhodococcus erythropolis group</taxon>
    </lineage>
</organism>
<dbReference type="InterPro" id="IPR051162">
    <property type="entry name" value="T4SS_component"/>
</dbReference>
<evidence type="ECO:0000256" key="1">
    <source>
        <dbReference type="SAM" id="MobiDB-lite"/>
    </source>
</evidence>
<name>A0A5N5DZM9_RHOER</name>
<evidence type="ECO:0000313" key="3">
    <source>
        <dbReference type="Proteomes" id="UP000325576"/>
    </source>
</evidence>
<dbReference type="Gene3D" id="3.40.50.300">
    <property type="entry name" value="P-loop containing nucleotide triphosphate hydrolases"/>
    <property type="match status" value="1"/>
</dbReference>
<comment type="caution">
    <text evidence="2">The sequence shown here is derived from an EMBL/GenBank/DDBJ whole genome shotgun (WGS) entry which is preliminary data.</text>
</comment>
<feature type="region of interest" description="Disordered" evidence="1">
    <location>
        <begin position="716"/>
        <end position="748"/>
    </location>
</feature>
<dbReference type="EMBL" id="MRBO01000582">
    <property type="protein sequence ID" value="KAB2583256.1"/>
    <property type="molecule type" value="Genomic_DNA"/>
</dbReference>
<dbReference type="AlphaFoldDB" id="A0A5N5DZM9"/>
<dbReference type="Proteomes" id="UP000325576">
    <property type="component" value="Unassembled WGS sequence"/>
</dbReference>
<evidence type="ECO:0000313" key="2">
    <source>
        <dbReference type="EMBL" id="KAB2583256.1"/>
    </source>
</evidence>
<dbReference type="CDD" id="cd01127">
    <property type="entry name" value="TrwB_TraG_TraD_VirD4"/>
    <property type="match status" value="1"/>
</dbReference>
<proteinExistence type="predicted"/>
<protein>
    <submittedName>
        <fullName evidence="2">Uncharacterized protein</fullName>
    </submittedName>
</protein>